<keyword evidence="3" id="KW-0807">Transducer</keyword>
<evidence type="ECO:0000256" key="1">
    <source>
        <dbReference type="ARBA" id="ARBA00022500"/>
    </source>
</evidence>
<dbReference type="InterPro" id="IPR004089">
    <property type="entry name" value="MCPsignal_dom"/>
</dbReference>
<dbReference type="CDD" id="cd11386">
    <property type="entry name" value="MCP_signal"/>
    <property type="match status" value="1"/>
</dbReference>
<evidence type="ECO:0000256" key="2">
    <source>
        <dbReference type="ARBA" id="ARBA00029447"/>
    </source>
</evidence>
<dbReference type="PRINTS" id="PR00260">
    <property type="entry name" value="CHEMTRNSDUCR"/>
</dbReference>
<dbReference type="SMART" id="SM00283">
    <property type="entry name" value="MA"/>
    <property type="match status" value="1"/>
</dbReference>
<dbReference type="PANTHER" id="PTHR43531">
    <property type="entry name" value="PROTEIN ICFG"/>
    <property type="match status" value="1"/>
</dbReference>
<dbReference type="SUPFAM" id="SSF58104">
    <property type="entry name" value="Methyl-accepting chemotaxis protein (MCP) signaling domain"/>
    <property type="match status" value="1"/>
</dbReference>
<dbReference type="Gene3D" id="1.20.120.1530">
    <property type="match status" value="1"/>
</dbReference>
<proteinExistence type="inferred from homology"/>
<dbReference type="Pfam" id="PF00015">
    <property type="entry name" value="MCPsignal"/>
    <property type="match status" value="1"/>
</dbReference>
<feature type="transmembrane region" description="Helical" evidence="4">
    <location>
        <begin position="7"/>
        <end position="28"/>
    </location>
</feature>
<dbReference type="PROSITE" id="PS50111">
    <property type="entry name" value="CHEMOTAXIS_TRANSDUC_2"/>
    <property type="match status" value="1"/>
</dbReference>
<comment type="similarity">
    <text evidence="2">Belongs to the methyl-accepting chemotaxis (MCP) protein family.</text>
</comment>
<gene>
    <name evidence="7" type="ORF">GH807_11200</name>
</gene>
<evidence type="ECO:0000313" key="7">
    <source>
        <dbReference type="EMBL" id="MBC3797611.1"/>
    </source>
</evidence>
<name>A0ABR6WMF1_9FIRM</name>
<dbReference type="Pfam" id="PF18947">
    <property type="entry name" value="HAMP_2"/>
    <property type="match status" value="1"/>
</dbReference>
<dbReference type="InterPro" id="IPR051310">
    <property type="entry name" value="MCP_chemotaxis"/>
</dbReference>
<reference evidence="7 8" key="1">
    <citation type="journal article" date="2020" name="mSystems">
        <title>Defining Genomic and Predicted Metabolic Features of the Acetobacterium Genus.</title>
        <authorList>
            <person name="Ross D.E."/>
            <person name="Marshall C.W."/>
            <person name="Gulliver D."/>
            <person name="May H.D."/>
            <person name="Norman R.S."/>
        </authorList>
    </citation>
    <scope>NUCLEOTIDE SEQUENCE [LARGE SCALE GENOMIC DNA]</scope>
    <source>
        <strain evidence="7 8">DSM 9173</strain>
    </source>
</reference>
<evidence type="ECO:0000259" key="6">
    <source>
        <dbReference type="PROSITE" id="PS50885"/>
    </source>
</evidence>
<comment type="caution">
    <text evidence="7">The sequence shown here is derived from an EMBL/GenBank/DDBJ whole genome shotgun (WGS) entry which is preliminary data.</text>
</comment>
<dbReference type="InterPro" id="IPR004090">
    <property type="entry name" value="Chemotax_Me-accpt_rcpt"/>
</dbReference>
<evidence type="ECO:0000259" key="5">
    <source>
        <dbReference type="PROSITE" id="PS50111"/>
    </source>
</evidence>
<keyword evidence="4" id="KW-0472">Membrane</keyword>
<dbReference type="SUPFAM" id="SSF55785">
    <property type="entry name" value="PYP-like sensor domain (PAS domain)"/>
    <property type="match status" value="1"/>
</dbReference>
<keyword evidence="4" id="KW-1133">Transmembrane helix</keyword>
<dbReference type="Proteomes" id="UP000653358">
    <property type="component" value="Unassembled WGS sequence"/>
</dbReference>
<dbReference type="InterPro" id="IPR035965">
    <property type="entry name" value="PAS-like_dom_sf"/>
</dbReference>
<feature type="domain" description="HAMP" evidence="6">
    <location>
        <begin position="424"/>
        <end position="476"/>
    </location>
</feature>
<dbReference type="InterPro" id="IPR003660">
    <property type="entry name" value="HAMP_dom"/>
</dbReference>
<evidence type="ECO:0000256" key="4">
    <source>
        <dbReference type="SAM" id="Phobius"/>
    </source>
</evidence>
<dbReference type="Gene3D" id="1.10.287.950">
    <property type="entry name" value="Methyl-accepting chemotaxis protein"/>
    <property type="match status" value="1"/>
</dbReference>
<feature type="transmembrane region" description="Helical" evidence="4">
    <location>
        <begin position="48"/>
        <end position="66"/>
    </location>
</feature>
<dbReference type="RefSeq" id="WP_148606317.1">
    <property type="nucleotide sequence ID" value="NZ_RXYB01000036.1"/>
</dbReference>
<dbReference type="SMART" id="SM00304">
    <property type="entry name" value="HAMP"/>
    <property type="match status" value="1"/>
</dbReference>
<sequence>MKRHKSFLFSIILSMGIPVIGIFLVMYLLFMINAGSDYEYLFSNQKNLFIISGLGLIGIILTITVVSKKIAKKITIIQEMTKALLIRNFNETASSKTNASKSQLDEIIEICEAINERINISTNEAKQLSAGEFSIGQPEKGQQDSLDGYLASIRHSFSILSTEIDGISEQIKVGNYSKRGLDVQLSNDFSKIIHAVNRIVDTLGERIEFYQVLLDTLPFAVHAMDHDMNWTYMNKELENALQQRSIIENRESALGMPCFNAQNPLCQTSDCGVRRLVDQGRNDSSFNLGGMYVKLDTAVLVNKTGKEIGFVEVNTDVTSYASINAYTKEEVQRFGKNLLRLADGDLNFDLNIEKAGKHTEEISKQFMEIGKSLTIVKDSIGNLIDDATMMTEAAIDGKLEARADETRFNGAWKDLIKGMNQILEEIEKPFLEVGETIDHMAHGNLKVEVTGTYRGGFDQLKQLVNGMVSQLNVIIGDIAYRIGEMAKGNLNIENAQEYQGDFINISNALNGIIGSLNPVMQDIYNSAEQVSSGAGQVSDGSQALAQGSTEQASAIQELTASITEIADQTKNNAVDANQARELTSVVMDNAKKGNAQMNVMQQSMVDINTSSQDISKIIKVIDDIAFQTNILALNAAVEAARAGQHGKGFAVVAEEVRSLAARSSDAVKVTTTLIEGSINKVKVGTKIADETAVALTDIVAGIEKVTDLVSNIAVASNEQATGIAQINTGIEQVAQVVTQNSATAEESAAASEEMSSQAELLKERINQFQLRK</sequence>
<protein>
    <submittedName>
        <fullName evidence="7">Methyl-accepting chemotaxis protein</fullName>
    </submittedName>
</protein>
<keyword evidence="8" id="KW-1185">Reference proteome</keyword>
<dbReference type="PANTHER" id="PTHR43531:SF11">
    <property type="entry name" value="METHYL-ACCEPTING CHEMOTAXIS PROTEIN 3"/>
    <property type="match status" value="1"/>
</dbReference>
<feature type="domain" description="Methyl-accepting transducer" evidence="5">
    <location>
        <begin position="526"/>
        <end position="755"/>
    </location>
</feature>
<dbReference type="EMBL" id="WJBB01000013">
    <property type="protein sequence ID" value="MBC3797611.1"/>
    <property type="molecule type" value="Genomic_DNA"/>
</dbReference>
<keyword evidence="1" id="KW-0145">Chemotaxis</keyword>
<dbReference type="PROSITE" id="PS50885">
    <property type="entry name" value="HAMP"/>
    <property type="match status" value="1"/>
</dbReference>
<evidence type="ECO:0000313" key="8">
    <source>
        <dbReference type="Proteomes" id="UP000653358"/>
    </source>
</evidence>
<accession>A0ABR6WMF1</accession>
<organism evidence="7 8">
    <name type="scientific">Acetobacterium tundrae</name>
    <dbReference type="NCBI Taxonomy" id="132932"/>
    <lineage>
        <taxon>Bacteria</taxon>
        <taxon>Bacillati</taxon>
        <taxon>Bacillota</taxon>
        <taxon>Clostridia</taxon>
        <taxon>Eubacteriales</taxon>
        <taxon>Eubacteriaceae</taxon>
        <taxon>Acetobacterium</taxon>
    </lineage>
</organism>
<keyword evidence="4" id="KW-0812">Transmembrane</keyword>
<dbReference type="Gene3D" id="3.30.450.20">
    <property type="entry name" value="PAS domain"/>
    <property type="match status" value="1"/>
</dbReference>
<evidence type="ECO:0000256" key="3">
    <source>
        <dbReference type="PROSITE-ProRule" id="PRU00284"/>
    </source>
</evidence>